<evidence type="ECO:0000313" key="2">
    <source>
        <dbReference type="Proteomes" id="UP001627154"/>
    </source>
</evidence>
<keyword evidence="2" id="KW-1185">Reference proteome</keyword>
<reference evidence="1 2" key="1">
    <citation type="journal article" date="2024" name="bioRxiv">
        <title>A reference genome for Trichogramma kaykai: A tiny desert-dwelling parasitoid wasp with competing sex-ratio distorters.</title>
        <authorList>
            <person name="Culotta J."/>
            <person name="Lindsey A.R."/>
        </authorList>
    </citation>
    <scope>NUCLEOTIDE SEQUENCE [LARGE SCALE GENOMIC DNA]</scope>
    <source>
        <strain evidence="1 2">KSX58</strain>
    </source>
</reference>
<proteinExistence type="predicted"/>
<protein>
    <submittedName>
        <fullName evidence="1">Uncharacterized protein</fullName>
    </submittedName>
</protein>
<comment type="caution">
    <text evidence="1">The sequence shown here is derived from an EMBL/GenBank/DDBJ whole genome shotgun (WGS) entry which is preliminary data.</text>
</comment>
<sequence length="248" mass="28260">MFRNFGLKVVPVPSTAIGTIHVEFVVRHGFAAEMDAFCLLFFHRPSAKRFNRYRMHTARSCIRFAASCSLLIIYKCKESVYIIYVRRRANNRMGSILVSHLPICVKVLFTGNRNSSSKMALPMMKTISKMQVSLLLMYNNATVFHPKDLRREKSPCAAAVAARGGRVRAKDRASEKKRERVRWAGTRAHGGGHGAARWRRSNRSIQHRAALPIQLMEDCKVITEFVPSFNSFNNIKSVKHYLNCENIS</sequence>
<gene>
    <name evidence="1" type="ORF">TKK_011685</name>
</gene>
<accession>A0ABD2WLU3</accession>
<dbReference type="Proteomes" id="UP001627154">
    <property type="component" value="Unassembled WGS sequence"/>
</dbReference>
<name>A0ABD2WLU3_9HYME</name>
<dbReference type="EMBL" id="JBJJXI010000094">
    <property type="protein sequence ID" value="KAL3394015.1"/>
    <property type="molecule type" value="Genomic_DNA"/>
</dbReference>
<dbReference type="AlphaFoldDB" id="A0ABD2WLU3"/>
<evidence type="ECO:0000313" key="1">
    <source>
        <dbReference type="EMBL" id="KAL3394015.1"/>
    </source>
</evidence>
<organism evidence="1 2">
    <name type="scientific">Trichogramma kaykai</name>
    <dbReference type="NCBI Taxonomy" id="54128"/>
    <lineage>
        <taxon>Eukaryota</taxon>
        <taxon>Metazoa</taxon>
        <taxon>Ecdysozoa</taxon>
        <taxon>Arthropoda</taxon>
        <taxon>Hexapoda</taxon>
        <taxon>Insecta</taxon>
        <taxon>Pterygota</taxon>
        <taxon>Neoptera</taxon>
        <taxon>Endopterygota</taxon>
        <taxon>Hymenoptera</taxon>
        <taxon>Apocrita</taxon>
        <taxon>Proctotrupomorpha</taxon>
        <taxon>Chalcidoidea</taxon>
        <taxon>Trichogrammatidae</taxon>
        <taxon>Trichogramma</taxon>
    </lineage>
</organism>